<accession>A0A0C2N2R4</accession>
<dbReference type="PANTHER" id="PTHR14382:SF1">
    <property type="entry name" value="MDM2-BINDING PROTEIN"/>
    <property type="match status" value="1"/>
</dbReference>
<dbReference type="InterPro" id="IPR039061">
    <property type="entry name" value="MTBP"/>
</dbReference>
<dbReference type="Proteomes" id="UP000031668">
    <property type="component" value="Unassembled WGS sequence"/>
</dbReference>
<organism evidence="2 3">
    <name type="scientific">Thelohanellus kitauei</name>
    <name type="common">Myxosporean</name>
    <dbReference type="NCBI Taxonomy" id="669202"/>
    <lineage>
        <taxon>Eukaryota</taxon>
        <taxon>Metazoa</taxon>
        <taxon>Cnidaria</taxon>
        <taxon>Myxozoa</taxon>
        <taxon>Myxosporea</taxon>
        <taxon>Bivalvulida</taxon>
        <taxon>Platysporina</taxon>
        <taxon>Myxobolidae</taxon>
        <taxon>Thelohanellus</taxon>
    </lineage>
</organism>
<dbReference type="PANTHER" id="PTHR14382">
    <property type="entry name" value="MDM2-BINDING PROTEIN"/>
    <property type="match status" value="1"/>
</dbReference>
<sequence>MGHDWTNNMITIWKNDVAQILGQCINSAIPLHTSYIYAVAIPGPKSFSYTCRFIDSEALNTLSLSICNNPYSNLTKIFEMCSFQNPKMPDLPQEPGSATCGTNTQDSIQLQPTQSQTFINVLSNSLAPETDSMTTKSCLLNRTFSNLQSDRSQTSKIVSKLKLIVDKILEKKYNIVCGHELYEPCSKKLFVISKMYLKDIKDTKNYVELIIKVVKDNAKQVVEFETQRLNL</sequence>
<dbReference type="EMBL" id="JWZT01002938">
    <property type="protein sequence ID" value="KII68152.1"/>
    <property type="molecule type" value="Genomic_DNA"/>
</dbReference>
<dbReference type="GO" id="GO:0031396">
    <property type="term" value="P:regulation of protein ubiquitination"/>
    <property type="evidence" value="ECO:0007669"/>
    <property type="project" value="InterPro"/>
</dbReference>
<evidence type="ECO:0000313" key="2">
    <source>
        <dbReference type="EMBL" id="KII68152.1"/>
    </source>
</evidence>
<reference evidence="2 3" key="1">
    <citation type="journal article" date="2014" name="Genome Biol. Evol.">
        <title>The genome of the myxosporean Thelohanellus kitauei shows adaptations to nutrient acquisition within its fish host.</title>
        <authorList>
            <person name="Yang Y."/>
            <person name="Xiong J."/>
            <person name="Zhou Z."/>
            <person name="Huo F."/>
            <person name="Miao W."/>
            <person name="Ran C."/>
            <person name="Liu Y."/>
            <person name="Zhang J."/>
            <person name="Feng J."/>
            <person name="Wang M."/>
            <person name="Wang M."/>
            <person name="Wang L."/>
            <person name="Yao B."/>
        </authorList>
    </citation>
    <scope>NUCLEOTIDE SEQUENCE [LARGE SCALE GENOMIC DNA]</scope>
    <source>
        <strain evidence="2">Wuqing</strain>
    </source>
</reference>
<dbReference type="AlphaFoldDB" id="A0A0C2N2R4"/>
<comment type="caution">
    <text evidence="2">The sequence shown here is derived from an EMBL/GenBank/DDBJ whole genome shotgun (WGS) entry which is preliminary data.</text>
</comment>
<keyword evidence="3" id="KW-1185">Reference proteome</keyword>
<dbReference type="InterPro" id="IPR029418">
    <property type="entry name" value="MTBP_C"/>
</dbReference>
<evidence type="ECO:0000313" key="3">
    <source>
        <dbReference type="Proteomes" id="UP000031668"/>
    </source>
</evidence>
<dbReference type="GO" id="GO:0007089">
    <property type="term" value="P:traversing start control point of mitotic cell cycle"/>
    <property type="evidence" value="ECO:0007669"/>
    <property type="project" value="TreeGrafter"/>
</dbReference>
<dbReference type="Pfam" id="PF14920">
    <property type="entry name" value="MTBP_C"/>
    <property type="match status" value="1"/>
</dbReference>
<dbReference type="OrthoDB" id="8942696at2759"/>
<dbReference type="GO" id="GO:0034501">
    <property type="term" value="P:protein localization to kinetochore"/>
    <property type="evidence" value="ECO:0007669"/>
    <property type="project" value="TreeGrafter"/>
</dbReference>
<gene>
    <name evidence="2" type="ORF">RF11_14276</name>
</gene>
<name>A0A0C2N2R4_THEKT</name>
<dbReference type="GO" id="GO:0000776">
    <property type="term" value="C:kinetochore"/>
    <property type="evidence" value="ECO:0007669"/>
    <property type="project" value="TreeGrafter"/>
</dbReference>
<protein>
    <submittedName>
        <fullName evidence="2">Mdm2-binding protein</fullName>
    </submittedName>
</protein>
<evidence type="ECO:0000259" key="1">
    <source>
        <dbReference type="Pfam" id="PF14920"/>
    </source>
</evidence>
<feature type="domain" description="MDN2-binding protein C-terminal" evidence="1">
    <location>
        <begin position="110"/>
        <end position="222"/>
    </location>
</feature>
<proteinExistence type="predicted"/>